<dbReference type="SUPFAM" id="SSF53756">
    <property type="entry name" value="UDP-Glycosyltransferase/glycogen phosphorylase"/>
    <property type="match status" value="1"/>
</dbReference>
<gene>
    <name evidence="4" type="ORF">H4K34_13055</name>
</gene>
<evidence type="ECO:0000313" key="4">
    <source>
        <dbReference type="EMBL" id="QNR23299.1"/>
    </source>
</evidence>
<accession>A0A7H0VC51</accession>
<dbReference type="RefSeq" id="WP_210757828.1">
    <property type="nucleotide sequence ID" value="NZ_CP060139.1"/>
</dbReference>
<protein>
    <submittedName>
        <fullName evidence="4">DUF1972 domain-containing protein</fullName>
    </submittedName>
</protein>
<name>A0A7H0VC51_9FLAO</name>
<sequence>MKIGIIGTRGIPNLYGGFEECAQQLGLRLVEMGHQVWVYNSHRHPYDQKNYQGIEIIHKYDPEHRYGTIGQFIYDLNCIIDSRKRKFDAILLLGYTSSSVWQRLLPKRSLILCNMDGLEWKRSKYSPRVQKFLKYAEKWAARRSDILIADSTVIQEYLESQYPNDTVFIPYGADIFKKGNPEILDAYGLDAGDYNLLVARLEPENHIEMILQGVVQSESQRLMLVVGNHDTPYGEYLKEKFKDARIRFVRGTYKKDKINNLRYYSHLYFHGHSVGGTNPSLLEAMACGCSIVAHRNRFNYEVLGENASYFSDHIDVANHLDHMDTDAVFKERIQENRRRIEERYNWQLIAEEYEITMQQGLIRKRP</sequence>
<evidence type="ECO:0000259" key="3">
    <source>
        <dbReference type="Pfam" id="PF09314"/>
    </source>
</evidence>
<organism evidence="4 5">
    <name type="scientific">Croceimicrobium hydrocarbonivorans</name>
    <dbReference type="NCBI Taxonomy" id="2761580"/>
    <lineage>
        <taxon>Bacteria</taxon>
        <taxon>Pseudomonadati</taxon>
        <taxon>Bacteroidota</taxon>
        <taxon>Flavobacteriia</taxon>
        <taxon>Flavobacteriales</taxon>
        <taxon>Owenweeksiaceae</taxon>
        <taxon>Croceimicrobium</taxon>
    </lineage>
</organism>
<dbReference type="KEGG" id="chyd:H4K34_13055"/>
<feature type="domain" description="Glycosyl transferase family 1" evidence="2">
    <location>
        <begin position="196"/>
        <end position="307"/>
    </location>
</feature>
<evidence type="ECO:0000313" key="5">
    <source>
        <dbReference type="Proteomes" id="UP000516305"/>
    </source>
</evidence>
<dbReference type="InterPro" id="IPR001296">
    <property type="entry name" value="Glyco_trans_1"/>
</dbReference>
<dbReference type="GO" id="GO:0016757">
    <property type="term" value="F:glycosyltransferase activity"/>
    <property type="evidence" value="ECO:0007669"/>
    <property type="project" value="InterPro"/>
</dbReference>
<dbReference type="Pfam" id="PF00534">
    <property type="entry name" value="Glycos_transf_1"/>
    <property type="match status" value="1"/>
</dbReference>
<keyword evidence="1" id="KW-0808">Transferase</keyword>
<evidence type="ECO:0000256" key="1">
    <source>
        <dbReference type="ARBA" id="ARBA00022679"/>
    </source>
</evidence>
<dbReference type="GO" id="GO:0009103">
    <property type="term" value="P:lipopolysaccharide biosynthetic process"/>
    <property type="evidence" value="ECO:0007669"/>
    <property type="project" value="TreeGrafter"/>
</dbReference>
<dbReference type="InterPro" id="IPR015393">
    <property type="entry name" value="DUF1972"/>
</dbReference>
<reference evidence="4 5" key="1">
    <citation type="submission" date="2020-08" db="EMBL/GenBank/DDBJ databases">
        <title>Croceimicrobium hydrocarbonivorans gen. nov., sp. nov., a novel marine bacterium isolated from a bacterial consortium that degrades polyethylene terephthalate.</title>
        <authorList>
            <person name="Liu R."/>
        </authorList>
    </citation>
    <scope>NUCLEOTIDE SEQUENCE [LARGE SCALE GENOMIC DNA]</scope>
    <source>
        <strain evidence="4 5">A20-9</strain>
    </source>
</reference>
<dbReference type="PANTHER" id="PTHR46401">
    <property type="entry name" value="GLYCOSYLTRANSFERASE WBBK-RELATED"/>
    <property type="match status" value="1"/>
</dbReference>
<dbReference type="Pfam" id="PF09314">
    <property type="entry name" value="DUF1972"/>
    <property type="match status" value="1"/>
</dbReference>
<dbReference type="PANTHER" id="PTHR46401:SF2">
    <property type="entry name" value="GLYCOSYLTRANSFERASE WBBK-RELATED"/>
    <property type="match status" value="1"/>
</dbReference>
<dbReference type="EMBL" id="CP060139">
    <property type="protein sequence ID" value="QNR23299.1"/>
    <property type="molecule type" value="Genomic_DNA"/>
</dbReference>
<dbReference type="Proteomes" id="UP000516305">
    <property type="component" value="Chromosome"/>
</dbReference>
<feature type="domain" description="DUF1972" evidence="3">
    <location>
        <begin position="3"/>
        <end position="174"/>
    </location>
</feature>
<evidence type="ECO:0000259" key="2">
    <source>
        <dbReference type="Pfam" id="PF00534"/>
    </source>
</evidence>
<dbReference type="Gene3D" id="3.40.50.2000">
    <property type="entry name" value="Glycogen Phosphorylase B"/>
    <property type="match status" value="2"/>
</dbReference>
<proteinExistence type="predicted"/>
<dbReference type="AlphaFoldDB" id="A0A7H0VC51"/>
<keyword evidence="5" id="KW-1185">Reference proteome</keyword>